<dbReference type="SUPFAM" id="SSF50044">
    <property type="entry name" value="SH3-domain"/>
    <property type="match status" value="1"/>
</dbReference>
<dbReference type="EMBL" id="JADWDJ010000013">
    <property type="protein sequence ID" value="KAG5270810.1"/>
    <property type="molecule type" value="Genomic_DNA"/>
</dbReference>
<feature type="compositionally biased region" description="Polar residues" evidence="4">
    <location>
        <begin position="441"/>
        <end position="479"/>
    </location>
</feature>
<feature type="region of interest" description="Disordered" evidence="4">
    <location>
        <begin position="798"/>
        <end position="924"/>
    </location>
</feature>
<feature type="compositionally biased region" description="Acidic residues" evidence="4">
    <location>
        <begin position="1181"/>
        <end position="1192"/>
    </location>
</feature>
<feature type="compositionally biased region" description="Basic and acidic residues" evidence="4">
    <location>
        <begin position="621"/>
        <end position="641"/>
    </location>
</feature>
<keyword evidence="2" id="KW-0344">Guanine-nucleotide releasing factor</keyword>
<feature type="region of interest" description="Disordered" evidence="4">
    <location>
        <begin position="1265"/>
        <end position="1330"/>
    </location>
</feature>
<dbReference type="InterPro" id="IPR047271">
    <property type="entry name" value="Ephexin-like"/>
</dbReference>
<feature type="compositionally biased region" description="Basic and acidic residues" evidence="4">
    <location>
        <begin position="143"/>
        <end position="244"/>
    </location>
</feature>
<feature type="region of interest" description="Disordered" evidence="4">
    <location>
        <begin position="1"/>
        <end position="752"/>
    </location>
</feature>
<feature type="region of interest" description="Disordered" evidence="4">
    <location>
        <begin position="1162"/>
        <end position="1203"/>
    </location>
</feature>
<dbReference type="InterPro" id="IPR001331">
    <property type="entry name" value="GDS_CDC24_CS"/>
</dbReference>
<evidence type="ECO:0000256" key="2">
    <source>
        <dbReference type="ARBA" id="ARBA00022658"/>
    </source>
</evidence>
<feature type="compositionally biased region" description="Basic and acidic residues" evidence="4">
    <location>
        <begin position="60"/>
        <end position="76"/>
    </location>
</feature>
<organism evidence="8 9">
    <name type="scientific">Alosa alosa</name>
    <name type="common">allis shad</name>
    <dbReference type="NCBI Taxonomy" id="278164"/>
    <lineage>
        <taxon>Eukaryota</taxon>
        <taxon>Metazoa</taxon>
        <taxon>Chordata</taxon>
        <taxon>Craniata</taxon>
        <taxon>Vertebrata</taxon>
        <taxon>Euteleostomi</taxon>
        <taxon>Actinopterygii</taxon>
        <taxon>Neopterygii</taxon>
        <taxon>Teleostei</taxon>
        <taxon>Clupei</taxon>
        <taxon>Clupeiformes</taxon>
        <taxon>Clupeoidei</taxon>
        <taxon>Clupeidae</taxon>
        <taxon>Alosa</taxon>
    </lineage>
</organism>
<feature type="compositionally biased region" description="Basic and acidic residues" evidence="4">
    <location>
        <begin position="1069"/>
        <end position="1083"/>
    </location>
</feature>
<proteinExistence type="predicted"/>
<evidence type="ECO:0000259" key="6">
    <source>
        <dbReference type="PROSITE" id="PS50003"/>
    </source>
</evidence>
<dbReference type="PANTHER" id="PTHR12845:SF2">
    <property type="entry name" value="DH DOMAIN-CONTAINING PROTEIN-RELATED"/>
    <property type="match status" value="1"/>
</dbReference>
<dbReference type="GO" id="GO:0035556">
    <property type="term" value="P:intracellular signal transduction"/>
    <property type="evidence" value="ECO:0007669"/>
    <property type="project" value="InterPro"/>
</dbReference>
<feature type="compositionally biased region" description="Basic and acidic residues" evidence="4">
    <location>
        <begin position="538"/>
        <end position="575"/>
    </location>
</feature>
<feature type="compositionally biased region" description="Polar residues" evidence="4">
    <location>
        <begin position="1057"/>
        <end position="1066"/>
    </location>
</feature>
<feature type="compositionally biased region" description="Gly residues" evidence="4">
    <location>
        <begin position="1126"/>
        <end position="1140"/>
    </location>
</feature>
<dbReference type="GO" id="GO:0005737">
    <property type="term" value="C:cytoplasm"/>
    <property type="evidence" value="ECO:0007669"/>
    <property type="project" value="TreeGrafter"/>
</dbReference>
<feature type="compositionally biased region" description="Basic and acidic residues" evidence="4">
    <location>
        <begin position="253"/>
        <end position="283"/>
    </location>
</feature>
<dbReference type="InterPro" id="IPR000219">
    <property type="entry name" value="DH_dom"/>
</dbReference>
<dbReference type="Proteomes" id="UP000823561">
    <property type="component" value="Chromosome 13"/>
</dbReference>
<evidence type="ECO:0000256" key="3">
    <source>
        <dbReference type="PROSITE-ProRule" id="PRU00192"/>
    </source>
</evidence>
<feature type="compositionally biased region" description="Basic and acidic residues" evidence="4">
    <location>
        <begin position="710"/>
        <end position="739"/>
    </location>
</feature>
<dbReference type="PROSITE" id="PS50010">
    <property type="entry name" value="DH_2"/>
    <property type="match status" value="1"/>
</dbReference>
<dbReference type="Pfam" id="PF00018">
    <property type="entry name" value="SH3_1"/>
    <property type="match status" value="1"/>
</dbReference>
<evidence type="ECO:0000256" key="1">
    <source>
        <dbReference type="ARBA" id="ARBA00022443"/>
    </source>
</evidence>
<dbReference type="CDD" id="cd01221">
    <property type="entry name" value="PH_ephexin"/>
    <property type="match status" value="1"/>
</dbReference>
<dbReference type="Gene3D" id="1.20.900.10">
    <property type="entry name" value="Dbl homology (DH) domain"/>
    <property type="match status" value="1"/>
</dbReference>
<dbReference type="SMART" id="SM00326">
    <property type="entry name" value="SH3"/>
    <property type="match status" value="1"/>
</dbReference>
<dbReference type="Gene3D" id="2.30.30.40">
    <property type="entry name" value="SH3 Domains"/>
    <property type="match status" value="1"/>
</dbReference>
<dbReference type="PANTHER" id="PTHR12845">
    <property type="entry name" value="GUANINE NUCLEOTIDE EXCHANGE FACTOR"/>
    <property type="match status" value="1"/>
</dbReference>
<reference evidence="8" key="1">
    <citation type="submission" date="2020-10" db="EMBL/GenBank/DDBJ databases">
        <title>Chromosome-scale genome assembly of the Allis shad, Alosa alosa.</title>
        <authorList>
            <person name="Margot Z."/>
            <person name="Christophe K."/>
            <person name="Cabau C."/>
            <person name="Louis A."/>
            <person name="Berthelot C."/>
            <person name="Parey E."/>
            <person name="Roest Crollius H."/>
            <person name="Montfort J."/>
            <person name="Robinson-Rechavi M."/>
            <person name="Bucao C."/>
            <person name="Bouchez O."/>
            <person name="Gislard M."/>
            <person name="Lluch J."/>
            <person name="Milhes M."/>
            <person name="Lampietro C."/>
            <person name="Lopez Roques C."/>
            <person name="Donnadieu C."/>
            <person name="Braasch I."/>
            <person name="Desvignes T."/>
            <person name="Postlethwait J."/>
            <person name="Bobe J."/>
            <person name="Guiguen Y."/>
        </authorList>
    </citation>
    <scope>NUCLEOTIDE SEQUENCE</scope>
    <source>
        <strain evidence="8">M-15738</strain>
        <tissue evidence="8">Blood</tissue>
    </source>
</reference>
<dbReference type="GO" id="GO:0005085">
    <property type="term" value="F:guanyl-nucleotide exchange factor activity"/>
    <property type="evidence" value="ECO:0007669"/>
    <property type="project" value="UniProtKB-KW"/>
</dbReference>
<feature type="compositionally biased region" description="Basic and acidic residues" evidence="4">
    <location>
        <begin position="1026"/>
        <end position="1054"/>
    </location>
</feature>
<dbReference type="InterPro" id="IPR036028">
    <property type="entry name" value="SH3-like_dom_sf"/>
</dbReference>
<evidence type="ECO:0000259" key="7">
    <source>
        <dbReference type="PROSITE" id="PS50010"/>
    </source>
</evidence>
<feature type="compositionally biased region" description="Basic and acidic residues" evidence="4">
    <location>
        <begin position="12"/>
        <end position="52"/>
    </location>
</feature>
<feature type="domain" description="PH" evidence="6">
    <location>
        <begin position="1575"/>
        <end position="1676"/>
    </location>
</feature>
<comment type="caution">
    <text evidence="8">The sequence shown here is derived from an EMBL/GenBank/DDBJ whole genome shotgun (WGS) entry which is preliminary data.</text>
</comment>
<dbReference type="Pfam" id="PF00621">
    <property type="entry name" value="RhoGEF"/>
    <property type="match status" value="1"/>
</dbReference>
<feature type="compositionally biased region" description="Basic and acidic residues" evidence="4">
    <location>
        <begin position="654"/>
        <end position="672"/>
    </location>
</feature>
<dbReference type="InterPro" id="IPR001849">
    <property type="entry name" value="PH_domain"/>
</dbReference>
<feature type="compositionally biased region" description="Polar residues" evidence="4">
    <location>
        <begin position="841"/>
        <end position="867"/>
    </location>
</feature>
<evidence type="ECO:0000259" key="5">
    <source>
        <dbReference type="PROSITE" id="PS50002"/>
    </source>
</evidence>
<feature type="compositionally biased region" description="Basic and acidic residues" evidence="4">
    <location>
        <begin position="488"/>
        <end position="531"/>
    </location>
</feature>
<dbReference type="Gene3D" id="2.30.29.30">
    <property type="entry name" value="Pleckstrin-homology domain (PH domain)/Phosphotyrosine-binding domain (PTB)"/>
    <property type="match status" value="1"/>
</dbReference>
<feature type="compositionally biased region" description="Low complexity" evidence="4">
    <location>
        <begin position="1268"/>
        <end position="1286"/>
    </location>
</feature>
<dbReference type="InterPro" id="IPR035899">
    <property type="entry name" value="DBL_dom_sf"/>
</dbReference>
<feature type="domain" description="DH" evidence="7">
    <location>
        <begin position="1359"/>
        <end position="1543"/>
    </location>
</feature>
<evidence type="ECO:0000313" key="8">
    <source>
        <dbReference type="EMBL" id="KAG5270810.1"/>
    </source>
</evidence>
<feature type="compositionally biased region" description="Basic and acidic residues" evidence="4">
    <location>
        <begin position="586"/>
        <end position="595"/>
    </location>
</feature>
<feature type="compositionally biased region" description="Low complexity" evidence="4">
    <location>
        <begin position="1302"/>
        <end position="1317"/>
    </location>
</feature>
<feature type="compositionally biased region" description="Polar residues" evidence="4">
    <location>
        <begin position="1"/>
        <end position="10"/>
    </location>
</feature>
<dbReference type="SUPFAM" id="SSF50729">
    <property type="entry name" value="PH domain-like"/>
    <property type="match status" value="1"/>
</dbReference>
<dbReference type="SUPFAM" id="SSF48065">
    <property type="entry name" value="DBL homology domain (DH-domain)"/>
    <property type="match status" value="1"/>
</dbReference>
<dbReference type="PROSITE" id="PS50003">
    <property type="entry name" value="PH_DOMAIN"/>
    <property type="match status" value="1"/>
</dbReference>
<feature type="domain" description="SH3" evidence="5">
    <location>
        <begin position="1684"/>
        <end position="1745"/>
    </location>
</feature>
<sequence>METRRTNLTHADTLRTAERGGHDVSPHATRRASERPRDPEPDARGWNRERELSFTTFKGRGGEAERDRRREQETPKRPNGRLLSMLESGPVVDLEGERAKGDTFPRMRKPSREPDRRANIIPEHERKRRDWEVERGTGTSQERQARTGRGGDRSRESDREMAQRRDKDIQRYREEERRRKRERGQLIEDWKQNVQRSLEREQVRAYDPSGQERRRERNPEGNDPRGPREMERERGRPRESDRANRSYSPRRQRATEEESGMDRPRGGNKEYMREGRRDARSEGESDGGNRGNVSARVEYTATLQHKHSRSEGDNEGDERRERERQRDRERERERETGRNRDGYYERDRPRGRGRDGYERDRPRGRGRDTDRAVDKRRDEFSDTLRRGRDDRSGREREGGRPYPRDENVGRRREGERPAEREREQRRPRERAREGEDGGSPSPRSAQFRTQPSSDQLRAQSWASSSGELRVQSRASSSGEWMSGGSDLENERRRRGARDGNEGRETGQEGTPERERRRPREPVQGEHKRPESQDTTAQEGERRSVTGQDDREKKNEMDKMGADRDERAGERPEGRTMRRMWLVPGSERTRASRESSQEEELLVSMREAAAREPEAASQGLQDKYRMLERTEEFAGNRGRDGGGPEEGGGSESGSTDEREANVTEESDREREEGSEGLSDGEVLGVWRTSPSVEDGFVTVSSGGEEEEDNFEDCKEFWDGGVRDDSTRQSQRGHERQRGGETGDVTRTTSDRDKAGTVFCVVGNKLPRKELHSRRAYLDLDNLESMPAVRTDYSKLKYNNRRSLDLTGDGTPKQEPTLSKDRDQDDGAESPNTQDAEKEPERQSLSNEHVQEEVTASSDDQINANSSPEPTAHPPVGTDEPGGLEDYGYAVIKDGRQEAGPTAEQPSGDGEIWATAQEMKRHSQAPHLKWAKSVVREILGYTDDPGLEAASEARTKRPADPNQGSEGLPVPGPMPMPVYITVQKRLEARDSDSEPQPPLGEEEEEEKEPARWEEPRGSVVHAGSLTHVDVHADMEAELHGESETHLHGEDDTREIAVETDTQTGASTHTHTHIEVEEDKKAREEEVGAGEGEGSAQEANTDSEAKSTEAPSQSRDSSVEREAVAVAGEGEGGGGRGGEGGGVAEIKKGEKCVILSTNSFRDLGTEARLRRRGIRKTEKKERREEEEEEEEEGEGGEVSRDRRTRVFASEEENDDMRFSWNEVELRKVVDSIGRTTKKRNSKFFNSQLYQQYSEVVLNREILRQSDADTLPTHPASPCAPAAAAVQPSPAQRPLPPIPPLPHPLPSSGALSGGASTLTVPQLPPRPPSPRVSISSQTQSLWQELPSVRNSIELEEMSEDQRRLQEVRFEVVTSEASYSRSLDIVVEHFVKCKDLESFLTGQDRNWLFSRLVDVRAISHSFLTKLEERVENNTLHFDVCDIITRHCQMFRMVYVPYLTNQSYQDKTYQRLMDENPSFKRCVEKLERSPVCQRLPLRSFLILPFQRITRLKLLVQNIVKRTAPKSDDEAQAIKAMKLLEKIIQDSNDSITQMKSIESLVSLSAKVDFECKTLPLISQSRRMVREGMVTELMDFSMKETERSVYIHLFNDYLLLSLPKEGGRFTVIDHAPVAELRAENCRVKLHSLKKNVFRLYLSRKMLLLRTGTLSDKLRWISAISSPHPEMDFTAAQDFPQMQCIRALVAQQPDELGLEKADVLLVHQESSDGWVEGTRMSDRHRGWAPKSHLESITNEKARQRNLMDIHKITTATAAL</sequence>
<evidence type="ECO:0000313" key="9">
    <source>
        <dbReference type="Proteomes" id="UP000823561"/>
    </source>
</evidence>
<dbReference type="CDD" id="cd00160">
    <property type="entry name" value="RhoGEF"/>
    <property type="match status" value="1"/>
</dbReference>
<feature type="region of interest" description="Disordered" evidence="4">
    <location>
        <begin position="944"/>
        <end position="1142"/>
    </location>
</feature>
<dbReference type="SMART" id="SM00233">
    <property type="entry name" value="PH"/>
    <property type="match status" value="1"/>
</dbReference>
<dbReference type="SMART" id="SM00325">
    <property type="entry name" value="RhoGEF"/>
    <property type="match status" value="1"/>
</dbReference>
<feature type="compositionally biased region" description="Basic and acidic residues" evidence="4">
    <location>
        <begin position="95"/>
        <end position="135"/>
    </location>
</feature>
<dbReference type="FunFam" id="1.20.900.10:FF:000007">
    <property type="entry name" value="rho guanine nucleotide exchange factor 19"/>
    <property type="match status" value="1"/>
</dbReference>
<dbReference type="InterPro" id="IPR047270">
    <property type="entry name" value="PH_ephexin"/>
</dbReference>
<protein>
    <submittedName>
        <fullName evidence="8">Uncharacterized protein</fullName>
    </submittedName>
</protein>
<dbReference type="PROSITE" id="PS00741">
    <property type="entry name" value="DH_1"/>
    <property type="match status" value="1"/>
</dbReference>
<feature type="compositionally biased region" description="Basic and acidic residues" evidence="4">
    <location>
        <begin position="309"/>
        <end position="435"/>
    </location>
</feature>
<feature type="compositionally biased region" description="Pro residues" evidence="4">
    <location>
        <begin position="1287"/>
        <end position="1301"/>
    </location>
</feature>
<dbReference type="InterPro" id="IPR001452">
    <property type="entry name" value="SH3_domain"/>
</dbReference>
<dbReference type="InterPro" id="IPR011993">
    <property type="entry name" value="PH-like_dom_sf"/>
</dbReference>
<keyword evidence="9" id="KW-1185">Reference proteome</keyword>
<dbReference type="GO" id="GO:0005634">
    <property type="term" value="C:nucleus"/>
    <property type="evidence" value="ECO:0007669"/>
    <property type="project" value="TreeGrafter"/>
</dbReference>
<gene>
    <name evidence="8" type="ORF">AALO_G00172560</name>
</gene>
<accession>A0AAV6G776</accession>
<dbReference type="PROSITE" id="PS50002">
    <property type="entry name" value="SH3"/>
    <property type="match status" value="1"/>
</dbReference>
<evidence type="ECO:0000256" key="4">
    <source>
        <dbReference type="SAM" id="MobiDB-lite"/>
    </source>
</evidence>
<keyword evidence="1 3" id="KW-0728">SH3 domain</keyword>
<name>A0AAV6G776_9TELE</name>